<dbReference type="SMART" id="SM00320">
    <property type="entry name" value="WD40"/>
    <property type="match status" value="7"/>
</dbReference>
<accession>X6P3E1</accession>
<evidence type="ECO:0000256" key="3">
    <source>
        <dbReference type="PROSITE-ProRule" id="PRU00221"/>
    </source>
</evidence>
<dbReference type="InterPro" id="IPR019775">
    <property type="entry name" value="WD40_repeat_CS"/>
</dbReference>
<keyword evidence="2" id="KW-0677">Repeat</keyword>
<feature type="repeat" description="WD" evidence="3">
    <location>
        <begin position="256"/>
        <end position="297"/>
    </location>
</feature>
<evidence type="ECO:0000256" key="1">
    <source>
        <dbReference type="ARBA" id="ARBA00022574"/>
    </source>
</evidence>
<feature type="repeat" description="WD" evidence="3">
    <location>
        <begin position="396"/>
        <end position="428"/>
    </location>
</feature>
<dbReference type="InterPro" id="IPR036322">
    <property type="entry name" value="WD40_repeat_dom_sf"/>
</dbReference>
<dbReference type="CDD" id="cd00200">
    <property type="entry name" value="WD40"/>
    <property type="match status" value="1"/>
</dbReference>
<dbReference type="InterPro" id="IPR020472">
    <property type="entry name" value="WD40_PAC1"/>
</dbReference>
<feature type="repeat" description="WD" evidence="3">
    <location>
        <begin position="215"/>
        <end position="255"/>
    </location>
</feature>
<dbReference type="EMBL" id="ASPP01004062">
    <property type="protein sequence ID" value="ETO32604.1"/>
    <property type="molecule type" value="Genomic_DNA"/>
</dbReference>
<evidence type="ECO:0000313" key="6">
    <source>
        <dbReference type="Proteomes" id="UP000023152"/>
    </source>
</evidence>
<dbReference type="PANTHER" id="PTHR19850">
    <property type="entry name" value="GUANINE NUCLEOTIDE-BINDING PROTEIN BETA G PROTEIN BETA"/>
    <property type="match status" value="1"/>
</dbReference>
<keyword evidence="4" id="KW-1133">Transmembrane helix</keyword>
<gene>
    <name evidence="5" type="ORF">RFI_04512</name>
</gene>
<keyword evidence="4" id="KW-0472">Membrane</keyword>
<evidence type="ECO:0000313" key="5">
    <source>
        <dbReference type="EMBL" id="ETO32604.1"/>
    </source>
</evidence>
<dbReference type="PRINTS" id="PR00320">
    <property type="entry name" value="GPROTEINBRPT"/>
</dbReference>
<evidence type="ECO:0000256" key="4">
    <source>
        <dbReference type="SAM" id="Phobius"/>
    </source>
</evidence>
<sequence>MVNCKQKREIVSMKIETSSFTEKQQIGTVKRKKTNYCPSTIKYTECEREIKTLQEKVKSKLAEGRREKKNRHICARTLSKLFNDKEGEKSPVSPLLRERKVLKGHFGKVYGLAWNSDGIHVVTASQDGKIIVKISFLFEQKKKVFIIRTKKGNMIFFFFFCVGLAISLVTGWVMALDYSPSGGYIASGGLDNVCSVFKITEDAVGWDTRTAHAELRQHEAYISDNKFIDDETLLTASGDSTIIYWDLNSKLSKETYKDHTGDVMSVDLHPDKQTFGTGSTDGTVKLWDLRTSKCVQTFRAHTSDVNVLCLFFVLCGWLVRFFPGGRCIASGSDDSTIRLWDIPSRRQINQYDDLRNKGGAVSDLDFSKSGSTLFASYDDEPFCLAWNTLSAEQLFTIPHLARVPCLALNPNGHALATGSWDYTVRIFA</sequence>
<evidence type="ECO:0000256" key="2">
    <source>
        <dbReference type="ARBA" id="ARBA00022737"/>
    </source>
</evidence>
<keyword evidence="6" id="KW-1185">Reference proteome</keyword>
<name>X6P3E1_RETFI</name>
<dbReference type="PROSITE" id="PS50082">
    <property type="entry name" value="WD_REPEATS_2"/>
    <property type="match status" value="5"/>
</dbReference>
<dbReference type="AlphaFoldDB" id="X6P3E1"/>
<dbReference type="Gene3D" id="2.130.10.10">
    <property type="entry name" value="YVTN repeat-like/Quinoprotein amine dehydrogenase"/>
    <property type="match status" value="1"/>
</dbReference>
<dbReference type="Proteomes" id="UP000023152">
    <property type="component" value="Unassembled WGS sequence"/>
</dbReference>
<dbReference type="Pfam" id="PF25391">
    <property type="entry name" value="WD40_Gbeta"/>
    <property type="match status" value="1"/>
</dbReference>
<feature type="transmembrane region" description="Helical" evidence="4">
    <location>
        <begin position="155"/>
        <end position="175"/>
    </location>
</feature>
<protein>
    <submittedName>
        <fullName evidence="5">G protein b-subunit</fullName>
    </submittedName>
</protein>
<comment type="caution">
    <text evidence="5">The sequence shown here is derived from an EMBL/GenBank/DDBJ whole genome shotgun (WGS) entry which is preliminary data.</text>
</comment>
<dbReference type="PROSITE" id="PS00678">
    <property type="entry name" value="WD_REPEATS_1"/>
    <property type="match status" value="1"/>
</dbReference>
<feature type="repeat" description="WD" evidence="3">
    <location>
        <begin position="102"/>
        <end position="132"/>
    </location>
</feature>
<dbReference type="PROSITE" id="PS50294">
    <property type="entry name" value="WD_REPEATS_REGION"/>
    <property type="match status" value="2"/>
</dbReference>
<keyword evidence="4" id="KW-0812">Transmembrane</keyword>
<organism evidence="5 6">
    <name type="scientific">Reticulomyxa filosa</name>
    <dbReference type="NCBI Taxonomy" id="46433"/>
    <lineage>
        <taxon>Eukaryota</taxon>
        <taxon>Sar</taxon>
        <taxon>Rhizaria</taxon>
        <taxon>Retaria</taxon>
        <taxon>Foraminifera</taxon>
        <taxon>Monothalamids</taxon>
        <taxon>Reticulomyxidae</taxon>
        <taxon>Reticulomyxa</taxon>
    </lineage>
</organism>
<dbReference type="OrthoDB" id="10255630at2759"/>
<dbReference type="InterPro" id="IPR001680">
    <property type="entry name" value="WD40_rpt"/>
</dbReference>
<dbReference type="InterPro" id="IPR015943">
    <property type="entry name" value="WD40/YVTN_repeat-like_dom_sf"/>
</dbReference>
<keyword evidence="1 3" id="KW-0853">WD repeat</keyword>
<dbReference type="InterPro" id="IPR016346">
    <property type="entry name" value="G-protein_beta_1-5"/>
</dbReference>
<reference evidence="5 6" key="1">
    <citation type="journal article" date="2013" name="Curr. Biol.">
        <title>The Genome of the Foraminiferan Reticulomyxa filosa.</title>
        <authorList>
            <person name="Glockner G."/>
            <person name="Hulsmann N."/>
            <person name="Schleicher M."/>
            <person name="Noegel A.A."/>
            <person name="Eichinger L."/>
            <person name="Gallinger C."/>
            <person name="Pawlowski J."/>
            <person name="Sierra R."/>
            <person name="Euteneuer U."/>
            <person name="Pillet L."/>
            <person name="Moustafa A."/>
            <person name="Platzer M."/>
            <person name="Groth M."/>
            <person name="Szafranski K."/>
            <person name="Schliwa M."/>
        </authorList>
    </citation>
    <scope>NUCLEOTIDE SEQUENCE [LARGE SCALE GENOMIC DNA]</scope>
</reference>
<feature type="repeat" description="WD" evidence="3">
    <location>
        <begin position="319"/>
        <end position="350"/>
    </location>
</feature>
<proteinExistence type="predicted"/>
<dbReference type="PIRSF" id="PIRSF002394">
    <property type="entry name" value="GN-bd_beta"/>
    <property type="match status" value="1"/>
</dbReference>
<dbReference type="GO" id="GO:0007165">
    <property type="term" value="P:signal transduction"/>
    <property type="evidence" value="ECO:0007669"/>
    <property type="project" value="InterPro"/>
</dbReference>
<dbReference type="SUPFAM" id="SSF50978">
    <property type="entry name" value="WD40 repeat-like"/>
    <property type="match status" value="1"/>
</dbReference>